<dbReference type="Pfam" id="PF07992">
    <property type="entry name" value="Pyr_redox_2"/>
    <property type="match status" value="1"/>
</dbReference>
<dbReference type="Gene3D" id="2.40.30.10">
    <property type="entry name" value="Translation factors"/>
    <property type="match status" value="1"/>
</dbReference>
<gene>
    <name evidence="3" type="ORF">sS8_4111</name>
</gene>
<evidence type="ECO:0000259" key="2">
    <source>
        <dbReference type="Pfam" id="PF07992"/>
    </source>
</evidence>
<accession>A0A250KYH4</accession>
<dbReference type="Gene3D" id="3.50.50.60">
    <property type="entry name" value="FAD/NAD(P)-binding domain"/>
    <property type="match status" value="1"/>
</dbReference>
<dbReference type="InterPro" id="IPR039261">
    <property type="entry name" value="FNR_nucleotide-bd"/>
</dbReference>
<dbReference type="InterPro" id="IPR017938">
    <property type="entry name" value="Riboflavin_synthase-like_b-brl"/>
</dbReference>
<dbReference type="InterPro" id="IPR036188">
    <property type="entry name" value="FAD/NAD-bd_sf"/>
</dbReference>
<feature type="domain" description="FAD/NAD(P)-binding" evidence="2">
    <location>
        <begin position="455"/>
        <end position="671"/>
    </location>
</feature>
<dbReference type="Gene3D" id="1.10.1060.10">
    <property type="entry name" value="Alpha-helical ferredoxin"/>
    <property type="match status" value="1"/>
</dbReference>
<dbReference type="InterPro" id="IPR009051">
    <property type="entry name" value="Helical_ferredxn"/>
</dbReference>
<dbReference type="KEGG" id="mmai:sS8_4111"/>
<dbReference type="InterPro" id="IPR023753">
    <property type="entry name" value="FAD/NAD-binding_dom"/>
</dbReference>
<keyword evidence="4" id="KW-1185">Reference proteome</keyword>
<name>A0A250KYH4_9GAMM</name>
<feature type="compositionally biased region" description="Polar residues" evidence="1">
    <location>
        <begin position="7"/>
        <end position="20"/>
    </location>
</feature>
<dbReference type="SUPFAM" id="SSF63380">
    <property type="entry name" value="Riboflavin synthase domain-like"/>
    <property type="match status" value="1"/>
</dbReference>
<dbReference type="GO" id="GO:0016491">
    <property type="term" value="F:oxidoreductase activity"/>
    <property type="evidence" value="ECO:0007669"/>
    <property type="project" value="InterPro"/>
</dbReference>
<feature type="region of interest" description="Disordered" evidence="1">
    <location>
        <begin position="1"/>
        <end position="20"/>
    </location>
</feature>
<dbReference type="SUPFAM" id="SSF52343">
    <property type="entry name" value="Ferredoxin reductase-like, C-terminal NADP-linked domain"/>
    <property type="match status" value="1"/>
</dbReference>
<proteinExistence type="predicted"/>
<dbReference type="Proteomes" id="UP000266313">
    <property type="component" value="Chromosome"/>
</dbReference>
<protein>
    <submittedName>
        <fullName evidence="3">Oxidoreductase FAD/NAD(P)-binding domain-containing protein</fullName>
    </submittedName>
</protein>
<dbReference type="SUPFAM" id="SSF46548">
    <property type="entry name" value="alpha-helical ferredoxin"/>
    <property type="match status" value="1"/>
</dbReference>
<dbReference type="RefSeq" id="WP_232020369.1">
    <property type="nucleotide sequence ID" value="NZ_AP017928.1"/>
</dbReference>
<dbReference type="Gene3D" id="3.40.50.80">
    <property type="entry name" value="Nucleotide-binding domain of ferredoxin-NADP reductase (FNR) module"/>
    <property type="match status" value="1"/>
</dbReference>
<dbReference type="SUPFAM" id="SSF51971">
    <property type="entry name" value="Nucleotide-binding domain"/>
    <property type="match status" value="1"/>
</dbReference>
<dbReference type="PANTHER" id="PTHR43513:SF3">
    <property type="entry name" value="DIHYDROOROTATE DEHYDROGENASE B (NAD(+)), ELECTRON TRANSFER SUBUNIT-RELATED"/>
    <property type="match status" value="1"/>
</dbReference>
<organism evidence="3 4">
    <name type="scientific">Methylocaldum marinum</name>
    <dbReference type="NCBI Taxonomy" id="1432792"/>
    <lineage>
        <taxon>Bacteria</taxon>
        <taxon>Pseudomonadati</taxon>
        <taxon>Pseudomonadota</taxon>
        <taxon>Gammaproteobacteria</taxon>
        <taxon>Methylococcales</taxon>
        <taxon>Methylococcaceae</taxon>
        <taxon>Methylocaldum</taxon>
    </lineage>
</organism>
<dbReference type="GO" id="GO:0051536">
    <property type="term" value="F:iron-sulfur cluster binding"/>
    <property type="evidence" value="ECO:0007669"/>
    <property type="project" value="InterPro"/>
</dbReference>
<dbReference type="CDD" id="cd06192">
    <property type="entry name" value="DHOD_e_trans_like"/>
    <property type="match status" value="1"/>
</dbReference>
<evidence type="ECO:0000313" key="4">
    <source>
        <dbReference type="Proteomes" id="UP000266313"/>
    </source>
</evidence>
<dbReference type="EMBL" id="AP017928">
    <property type="protein sequence ID" value="BBA36041.1"/>
    <property type="molecule type" value="Genomic_DNA"/>
</dbReference>
<evidence type="ECO:0000256" key="1">
    <source>
        <dbReference type="SAM" id="MobiDB-lite"/>
    </source>
</evidence>
<evidence type="ECO:0000313" key="3">
    <source>
        <dbReference type="EMBL" id="BBA36041.1"/>
    </source>
</evidence>
<dbReference type="PANTHER" id="PTHR43513">
    <property type="entry name" value="DIHYDROOROTATE DEHYDROGENASE B (NAD(+)), ELECTRON TRANSFER SUBUNIT"/>
    <property type="match status" value="1"/>
</dbReference>
<reference evidence="3 4" key="1">
    <citation type="submission" date="2016-12" db="EMBL/GenBank/DDBJ databases">
        <title>Genome sequencing of Methylocaldum marinum.</title>
        <authorList>
            <person name="Takeuchi M."/>
            <person name="Kamagata Y."/>
            <person name="Hiraoka S."/>
            <person name="Oshima K."/>
            <person name="Hattori M."/>
            <person name="Iwasaki W."/>
        </authorList>
    </citation>
    <scope>NUCLEOTIDE SEQUENCE [LARGE SCALE GENOMIC DNA]</scope>
    <source>
        <strain evidence="3 4">S8</strain>
    </source>
</reference>
<dbReference type="InterPro" id="IPR050353">
    <property type="entry name" value="PyrK_electron_transfer"/>
</dbReference>
<sequence>MKHTSDDSVSPTFVPNPASLSDTLGIPPYRYRDLHDPERLNDLMRSFDTRVCEQDSELFGEFREYRACAGEGMAPERISELLVRMAPWVGDFLARLFDVVAIRERQIEAVRGEFDSVFVYRDHILGKLPVRFKSETPEQWDIGSVCRRFDTMLAAAGDAERLAKDAEGAVSELAARLWRLSQHYEAVAAGKAETCATADTGVAALREKLAASPRAASLLADVLGEASAGEFVGGLLEVVCRWSYAAARVPDLKPQVAGWVSFKTPAKTDFNHLVEHADRAESGYTVWTAPPGHHRRRDGFALTDPGFGRRRVLYEVDHCIHCHDRDADSCAKGMRNKKDGSYKTNPLGQDITGCPLEEKISEMQWLKRRGDNIAALALIVIDNPMCPGTGHRICNDCMKACIYQKTEPVDIPQVETSVLTDVLFMPWGFEIYSLLTRWNPLNVRRPCALPYNGKNVLVAGMGPAGYTLSHYLLNEGFGVVGIDGLKIEPLPRELTGDGQTPPRPIRDFRELYEDLDKRVMLGFGGVAEYGITVRWDKNFLKVIYLNLLRRKAFRCYGGVRFGGTLTVDDAWALGFDHIAIASGAGKPTVIDLKNNLARGIRKASDFLMALQLTGAAKASSLANLQVRLPAGVVGGGLTAIDTATELLAYYPVQVSKILHRYEKLASVYGEETVRARYDREELAILDEFLAHGRVIQQERERAASAGETPDFLPLLEQWGGVTLYYRKGIKDSPAYRQNHEEVAKALEEGIRLAEGMNPVEAVEDGYGHLAGVRFEKFEQQDGKWCKQAEIAVPLRSLFVAAGTSPNTIYESEHPDTFEMDGKFYQRFEPNWSPHPGPLEPSPQTRLPKGDGFNSSLLPLGEGVGMREGEGVPLLKPIDDTAIPKIGKPAPFTSYRRHGRFITFYGDNHPVYAGNVVRAMASAKDGYPYIVKLFENHLAALDPAAQGARDAALAAFQRNLDDALIGRIVGVGRLTPTIIEVVVRAPMAASQFAPGQFYRVQNFETLAPVAEGTVLASEGMALTGAWVDKSRGLISLIALEMGSSTRLCATWRPGDPIVVMGVTGAPTDIPSGRTVLLAGGGLGNAVLFSIGKALRAAGNRVIYFAGYRNREDLFKTEDIEAASDLTVWTVDKRPGNAPIPVTRPRDKSFVGNIVEAMLAYGRGELGETPIRLDQVEHMIVIGSDRMMAAVKEARHGVLEPYLKACRELVGSINSPMQCMMKGVCAQCLCKHVDPETGKACFVYTCNNQDQALDRVDFANLGARLRQNSVQEKLSALWLDHVLERQASAAGAKEERACAAGAAAGLEQ</sequence>